<feature type="domain" description="Helicase ATP-binding" evidence="11">
    <location>
        <begin position="6"/>
        <end position="355"/>
    </location>
</feature>
<evidence type="ECO:0000256" key="9">
    <source>
        <dbReference type="ARBA" id="ARBA00023235"/>
    </source>
</evidence>
<dbReference type="PANTHER" id="PTHR11472">
    <property type="entry name" value="DNA REPAIR DEAD HELICASE RAD3/XP-D SUBFAMILY MEMBER"/>
    <property type="match status" value="1"/>
</dbReference>
<evidence type="ECO:0000313" key="12">
    <source>
        <dbReference type="EMBL" id="TNJ27880.1"/>
    </source>
</evidence>
<evidence type="ECO:0000256" key="2">
    <source>
        <dbReference type="ARBA" id="ARBA00022723"/>
    </source>
</evidence>
<evidence type="ECO:0000256" key="7">
    <source>
        <dbReference type="ARBA" id="ARBA00023004"/>
    </source>
</evidence>
<dbReference type="GO" id="GO:0005524">
    <property type="term" value="F:ATP binding"/>
    <property type="evidence" value="ECO:0007669"/>
    <property type="project" value="UniProtKB-KW"/>
</dbReference>
<dbReference type="GO" id="GO:0003677">
    <property type="term" value="F:DNA binding"/>
    <property type="evidence" value="ECO:0007669"/>
    <property type="project" value="InterPro"/>
</dbReference>
<dbReference type="GO" id="GO:1990918">
    <property type="term" value="P:double-strand break repair involved in meiotic recombination"/>
    <property type="evidence" value="ECO:0007669"/>
    <property type="project" value="TreeGrafter"/>
</dbReference>
<dbReference type="EMBL" id="VDLU01000003">
    <property type="protein sequence ID" value="TNJ27880.1"/>
    <property type="molecule type" value="Genomic_DNA"/>
</dbReference>
<evidence type="ECO:0000259" key="11">
    <source>
        <dbReference type="PROSITE" id="PS51193"/>
    </source>
</evidence>
<keyword evidence="7" id="KW-0408">Iron</keyword>
<dbReference type="GO" id="GO:0046872">
    <property type="term" value="F:metal ion binding"/>
    <property type="evidence" value="ECO:0007669"/>
    <property type="project" value="UniProtKB-KW"/>
</dbReference>
<dbReference type="InterPro" id="IPR014013">
    <property type="entry name" value="Helic_SF1/SF2_ATP-bd_DinG/Rad3"/>
</dbReference>
<comment type="caution">
    <text evidence="12">The sequence shown here is derived from an EMBL/GenBank/DDBJ whole genome shotgun (WGS) entry which is preliminary data.</text>
</comment>
<dbReference type="AlphaFoldDB" id="A0A4Z1SQC7"/>
<reference evidence="12 13" key="1">
    <citation type="submission" date="2019-05" db="EMBL/GenBank/DDBJ databases">
        <title>The compact genome of Giardia muris reveals important steps in the evolution of intestinal protozoan parasites.</title>
        <authorList>
            <person name="Xu F."/>
            <person name="Jimenez-Gonzalez A."/>
            <person name="Einarsson E."/>
            <person name="Astvaldsson A."/>
            <person name="Peirasmaki D."/>
            <person name="Eckmann L."/>
            <person name="Andersson J.O."/>
            <person name="Svard S.G."/>
            <person name="Jerlstrom-Hultqvist J."/>
        </authorList>
    </citation>
    <scope>NUCLEOTIDE SEQUENCE [LARGE SCALE GENOMIC DNA]</scope>
    <source>
        <strain evidence="12 13">Roberts-Thomson</strain>
    </source>
</reference>
<name>A0A4Z1SQC7_GIAMU</name>
<dbReference type="GO" id="GO:0005634">
    <property type="term" value="C:nucleus"/>
    <property type="evidence" value="ECO:0007669"/>
    <property type="project" value="UniProtKB-SubCell"/>
</dbReference>
<dbReference type="SUPFAM" id="SSF52540">
    <property type="entry name" value="P-loop containing nucleoside triphosphate hydrolases"/>
    <property type="match status" value="2"/>
</dbReference>
<dbReference type="Pfam" id="PF06733">
    <property type="entry name" value="DEAD_2"/>
    <property type="match status" value="1"/>
</dbReference>
<evidence type="ECO:0000313" key="13">
    <source>
        <dbReference type="Proteomes" id="UP000315496"/>
    </source>
</evidence>
<keyword evidence="5 12" id="KW-0347">Helicase</keyword>
<dbReference type="InterPro" id="IPR010614">
    <property type="entry name" value="RAD3-like_helicase_DEAD"/>
</dbReference>
<dbReference type="GO" id="GO:0003678">
    <property type="term" value="F:DNA helicase activity"/>
    <property type="evidence" value="ECO:0007669"/>
    <property type="project" value="InterPro"/>
</dbReference>
<dbReference type="GO" id="GO:0006289">
    <property type="term" value="P:nucleotide-excision repair"/>
    <property type="evidence" value="ECO:0007669"/>
    <property type="project" value="TreeGrafter"/>
</dbReference>
<accession>A0A4Z1SQC7</accession>
<organism evidence="12 13">
    <name type="scientific">Giardia muris</name>
    <dbReference type="NCBI Taxonomy" id="5742"/>
    <lineage>
        <taxon>Eukaryota</taxon>
        <taxon>Metamonada</taxon>
        <taxon>Diplomonadida</taxon>
        <taxon>Hexamitidae</taxon>
        <taxon>Giardiinae</taxon>
        <taxon>Giardia</taxon>
    </lineage>
</organism>
<dbReference type="InterPro" id="IPR013020">
    <property type="entry name" value="Rad3/Chl1-like"/>
</dbReference>
<dbReference type="Proteomes" id="UP000315496">
    <property type="component" value="Chromosome 3"/>
</dbReference>
<protein>
    <submittedName>
        <fullName evidence="12">TFIIH basal transcription factor complex helicase subunit</fullName>
    </submittedName>
</protein>
<dbReference type="OrthoDB" id="19182at2759"/>
<keyword evidence="10" id="KW-0539">Nucleus</keyword>
<comment type="subcellular location">
    <subcellularLocation>
        <location evidence="1">Nucleus</location>
    </subcellularLocation>
</comment>
<proteinExistence type="predicted"/>
<dbReference type="PANTHER" id="PTHR11472:SF47">
    <property type="entry name" value="FANCONI ANEMIA GROUP J PROTEIN"/>
    <property type="match status" value="1"/>
</dbReference>
<dbReference type="SMART" id="SM00488">
    <property type="entry name" value="DEXDc2"/>
    <property type="match status" value="1"/>
</dbReference>
<dbReference type="PROSITE" id="PS00690">
    <property type="entry name" value="DEAH_ATP_HELICASE"/>
    <property type="match status" value="1"/>
</dbReference>
<keyword evidence="9" id="KW-0413">Isomerase</keyword>
<evidence type="ECO:0000256" key="5">
    <source>
        <dbReference type="ARBA" id="ARBA00022806"/>
    </source>
</evidence>
<dbReference type="InterPro" id="IPR006555">
    <property type="entry name" value="ATP-dep_Helicase_C"/>
</dbReference>
<keyword evidence="2" id="KW-0479">Metal-binding</keyword>
<sequence>MLIRTGGLPVPFPFEPYPSQRKYVEAVVMALNQRYCALLESPTGTGKTLSLLLPALTYQAFAARFLCICLEAQSEARRGAYDYSQLVSRALATEPGLREWVGNTLELRVLLTSPVTLDSLFFGQKESGGLSLQPVQVAPRLLYLSRTHTQLQQAIKQINKAIKSIRKESALLGYPAVILGSRSQYCLSNDARVYAEANQMSLPLVCKQLCDEGRCRYYPGPSVDIPGTCELYREWCGKQRSIGDLEDFLGFCNEQTLCPYYFSRALSARTPFILAPYNYVTDPTTRMGDLAGFIRNSTMLVDEAHNFSSACKAAFSVTITLEDLFVAIDDIRFLRALVQKEPLTALELDSVLEPSPKLLQHSSPIERVVLADLEVIGDLCQTMFRYFATSLKGLQITTKNEAVEGPALIAIGPLRDLLNKVFSRLKTTGNEFSSMQTASDAETARFFLGSSVADTRQRAKLVADQLVLYFSRHHQKQSVYRHRASRIPKVVDFAIRVAYISRTSLATRSIQIIVYQTTAPRKPDRQPCTIAELVNSMGKLAQPSVQWNNAFATSPITTDETMRETANRLCIELVCFSPSTTMKSLLYDEGIRLAILTSGTLSPLDIVEAEYGVPFKIQLSCPHIVGPEQYIIRTVVSVDRQPLCGKFNMRKDPTYLKNLGYAIRTCVCNVVGGVLVFFSSYVFMNETVAAWERLGLLEELRRSHKLFIEQSNTEQACVDFEQYRDECARGSTPIFFVVCRGKLSEGVDMSDALCRCVIVVSIPFPNSADPGTQAQTSWLEEHSKIGSRKWYELQACQSVNQAIGRVLRHRDDYGCIFLLDSRYEKSDVSKGILEWMRRDIASTRLKGWKYSAEPLAEAIETFFKTRSKSDQKGDGRNGGTMQLLYQYDAQPTKRLAQSYDPETLDGVLARIREKVSPYDYSNIKKLIDELLVGPEPDEVVGICEELAELFVTSSLSAEADVLLSFFSSAIQSDFKAQLAFFRSKR</sequence>
<dbReference type="NCBIfam" id="TIGR00604">
    <property type="entry name" value="rad3"/>
    <property type="match status" value="1"/>
</dbReference>
<dbReference type="GO" id="GO:0051536">
    <property type="term" value="F:iron-sulfur cluster binding"/>
    <property type="evidence" value="ECO:0007669"/>
    <property type="project" value="UniProtKB-KW"/>
</dbReference>
<gene>
    <name evidence="12" type="ORF">GMRT_15272</name>
</gene>
<dbReference type="Pfam" id="PF13307">
    <property type="entry name" value="Helicase_C_2"/>
    <property type="match status" value="1"/>
</dbReference>
<dbReference type="Gene3D" id="3.40.50.300">
    <property type="entry name" value="P-loop containing nucleotide triphosphate hydrolases"/>
    <property type="match status" value="2"/>
</dbReference>
<keyword evidence="4" id="KW-0378">Hydrolase</keyword>
<dbReference type="InterPro" id="IPR006554">
    <property type="entry name" value="Helicase-like_DEXD_c2"/>
</dbReference>
<evidence type="ECO:0000256" key="6">
    <source>
        <dbReference type="ARBA" id="ARBA00022840"/>
    </source>
</evidence>
<dbReference type="InterPro" id="IPR045028">
    <property type="entry name" value="DinG/Rad3-like"/>
</dbReference>
<evidence type="ECO:0000256" key="4">
    <source>
        <dbReference type="ARBA" id="ARBA00022801"/>
    </source>
</evidence>
<dbReference type="GO" id="GO:0016818">
    <property type="term" value="F:hydrolase activity, acting on acid anhydrides, in phosphorus-containing anhydrides"/>
    <property type="evidence" value="ECO:0007669"/>
    <property type="project" value="InterPro"/>
</dbReference>
<keyword evidence="3" id="KW-0547">Nucleotide-binding</keyword>
<evidence type="ECO:0000256" key="10">
    <source>
        <dbReference type="ARBA" id="ARBA00023242"/>
    </source>
</evidence>
<dbReference type="InterPro" id="IPR027417">
    <property type="entry name" value="P-loop_NTPase"/>
</dbReference>
<keyword evidence="6" id="KW-0067">ATP-binding</keyword>
<dbReference type="SMART" id="SM00491">
    <property type="entry name" value="HELICc2"/>
    <property type="match status" value="1"/>
</dbReference>
<evidence type="ECO:0000256" key="3">
    <source>
        <dbReference type="ARBA" id="ARBA00022741"/>
    </source>
</evidence>
<evidence type="ECO:0000256" key="8">
    <source>
        <dbReference type="ARBA" id="ARBA00023014"/>
    </source>
</evidence>
<keyword evidence="8" id="KW-0411">Iron-sulfur</keyword>
<dbReference type="InterPro" id="IPR002464">
    <property type="entry name" value="DNA/RNA_helicase_DEAH_CS"/>
</dbReference>
<dbReference type="PROSITE" id="PS51193">
    <property type="entry name" value="HELICASE_ATP_BIND_2"/>
    <property type="match status" value="1"/>
</dbReference>
<dbReference type="VEuPathDB" id="GiardiaDB:GMRT_15272"/>
<keyword evidence="13" id="KW-1185">Reference proteome</keyword>
<evidence type="ECO:0000256" key="1">
    <source>
        <dbReference type="ARBA" id="ARBA00004123"/>
    </source>
</evidence>